<keyword evidence="2" id="KW-1185">Reference proteome</keyword>
<protein>
    <submittedName>
        <fullName evidence="1">Acyltransferase</fullName>
    </submittedName>
</protein>
<reference evidence="1" key="1">
    <citation type="submission" date="2019-05" db="EMBL/GenBank/DDBJ databases">
        <title>Revised genome assembly of Burkholderiaceae (previously Ralstonia) sp. PBA.</title>
        <authorList>
            <person name="Gan H.M."/>
        </authorList>
    </citation>
    <scope>NUCLEOTIDE SEQUENCE</scope>
    <source>
        <strain evidence="1">PBA</strain>
    </source>
</reference>
<gene>
    <name evidence="1" type="ORF">MW7_005275</name>
</gene>
<comment type="caution">
    <text evidence="1">The sequence shown here is derived from an EMBL/GenBank/DDBJ whole genome shotgun (WGS) entry which is preliminary data.</text>
</comment>
<keyword evidence="1" id="KW-0012">Acyltransferase</keyword>
<dbReference type="Proteomes" id="UP000004277">
    <property type="component" value="Unassembled WGS sequence"/>
</dbReference>
<evidence type="ECO:0000313" key="2">
    <source>
        <dbReference type="Proteomes" id="UP000004277"/>
    </source>
</evidence>
<accession>A0ACD3SPD9</accession>
<keyword evidence="1" id="KW-0808">Transferase</keyword>
<sequence length="355" mass="38600">MTSRSGNLFFVDLVKVFAAQLIILHHLAFYGPMSDLAAPLAPNLMAWLSEHGRMAVQAFLVVGGFLAARSLAPDGAATFTNLLIVARKRYQRLLPPLIAALLICIACSAVARAWMTHDSIPAAPTWLQVAAHLVLLQDILGVDALSAGVWYVAIDFQLYVLLAGLLWLGRRIGGSPLFAPRMTLLLVIASLYNFNLEQGWDSWALYFAGAYGLGALAYWSLREQDWLERLAVLIVVTGIALEVEFRERIAVALAVAVLLIVAMRPRALAITGRMARTRLGQAITWLSVRSYPVFLVHFAVCLLVNALFVRLDIEAPLFNLAGMGLAWLASNAAGAALHATLAWLPRQRAAHAGAT</sequence>
<evidence type="ECO:0000313" key="1">
    <source>
        <dbReference type="EMBL" id="TMS58171.1"/>
    </source>
</evidence>
<name>A0ACD3SPD9_9BURK</name>
<organism evidence="1 2">
    <name type="scientific">Imbroritus primus</name>
    <dbReference type="NCBI Taxonomy" id="3058603"/>
    <lineage>
        <taxon>Bacteria</taxon>
        <taxon>Pseudomonadati</taxon>
        <taxon>Pseudomonadota</taxon>
        <taxon>Betaproteobacteria</taxon>
        <taxon>Burkholderiales</taxon>
        <taxon>Burkholderiaceae</taxon>
        <taxon>Imbroritus</taxon>
    </lineage>
</organism>
<dbReference type="EMBL" id="AKCV02000015">
    <property type="protein sequence ID" value="TMS58171.1"/>
    <property type="molecule type" value="Genomic_DNA"/>
</dbReference>
<proteinExistence type="predicted"/>